<protein>
    <submittedName>
        <fullName evidence="2">Uncharacterized protein</fullName>
    </submittedName>
</protein>
<feature type="region of interest" description="Disordered" evidence="1">
    <location>
        <begin position="75"/>
        <end position="99"/>
    </location>
</feature>
<reference evidence="2 3" key="1">
    <citation type="journal article" date="2016" name="Nat. Commun.">
        <title>Thousands of microbial genomes shed light on interconnected biogeochemical processes in an aquifer system.</title>
        <authorList>
            <person name="Anantharaman K."/>
            <person name="Brown C.T."/>
            <person name="Hug L.A."/>
            <person name="Sharon I."/>
            <person name="Castelle C.J."/>
            <person name="Probst A.J."/>
            <person name="Thomas B.C."/>
            <person name="Singh A."/>
            <person name="Wilkins M.J."/>
            <person name="Karaoz U."/>
            <person name="Brodie E.L."/>
            <person name="Williams K.H."/>
            <person name="Hubbard S.S."/>
            <person name="Banfield J.F."/>
        </authorList>
    </citation>
    <scope>NUCLEOTIDE SEQUENCE [LARGE SCALE GENOMIC DNA]</scope>
</reference>
<gene>
    <name evidence="2" type="ORF">A3A34_00165</name>
</gene>
<comment type="caution">
    <text evidence="2">The sequence shown here is derived from an EMBL/GenBank/DDBJ whole genome shotgun (WGS) entry which is preliminary data.</text>
</comment>
<sequence length="137" mass="14904">MLAPLQYHVRTLSAEECQMWWTRTNYCKLTRGMLHSLVSAHSAQADRILQKKVAQAPAFGGGLCFLHTARAQLGKVEQKTQTGRSPAKAGRGGPEALSHLSASRQMTLVTVGLRFYTLPKRSFGGHVKGGLKKLSSG</sequence>
<evidence type="ECO:0000313" key="2">
    <source>
        <dbReference type="EMBL" id="OGG73373.1"/>
    </source>
</evidence>
<organism evidence="2 3">
    <name type="scientific">Candidatus Kaiserbacteria bacterium RIFCSPLOWO2_01_FULL_50_24</name>
    <dbReference type="NCBI Taxonomy" id="1798507"/>
    <lineage>
        <taxon>Bacteria</taxon>
        <taxon>Candidatus Kaiseribacteriota</taxon>
    </lineage>
</organism>
<proteinExistence type="predicted"/>
<evidence type="ECO:0000256" key="1">
    <source>
        <dbReference type="SAM" id="MobiDB-lite"/>
    </source>
</evidence>
<accession>A0A1F6EIB2</accession>
<dbReference type="Proteomes" id="UP000178587">
    <property type="component" value="Unassembled WGS sequence"/>
</dbReference>
<dbReference type="AlphaFoldDB" id="A0A1F6EIB2"/>
<dbReference type="EMBL" id="MFLU01000021">
    <property type="protein sequence ID" value="OGG73373.1"/>
    <property type="molecule type" value="Genomic_DNA"/>
</dbReference>
<name>A0A1F6EIB2_9BACT</name>
<evidence type="ECO:0000313" key="3">
    <source>
        <dbReference type="Proteomes" id="UP000178587"/>
    </source>
</evidence>